<gene>
    <name evidence="2" type="ORF">ERS852470_03520</name>
</gene>
<dbReference type="AlphaFoldDB" id="A0A174IA71"/>
<name>A0A174IA71_9CLOT</name>
<sequence length="359" mass="41685">MKKVILRGFFYENLGDDLFYHMIVKRYPKTKFYLPVIDKCKRAYSDEKNVKIISLNKVVRGINRVFSNISSKFNIYNFLEKHGDLVVLIGGSLFQEKANDGSDIERLNEMPGRKKPLYILGVNFGPYKTQRYLEKSKEYLLKAKDVCFRDESSYGLFKELNNTRVATDIIFGIEKLIPANKINPKLCVISVIDFSRNAALLKYKQAYLKFIVKSIEKYSNMGYTVMLVSFCKIEGDEDAIEEIIEMCDESYKDKVKTYLYKGENWKETVELMSSASYIIATRFHSMILGLVYGIPTLPIIYNEKSLNILHDLKCEDCCVKLEELESYDLNKIRFAKADNINEVKVKSIEQFKVLDNLLK</sequence>
<evidence type="ECO:0000313" key="3">
    <source>
        <dbReference type="Proteomes" id="UP000095558"/>
    </source>
</evidence>
<dbReference type="PANTHER" id="PTHR36836:SF1">
    <property type="entry name" value="COLANIC ACID BIOSYNTHESIS PROTEIN WCAK"/>
    <property type="match status" value="1"/>
</dbReference>
<feature type="domain" description="Polysaccharide pyruvyl transferase" evidence="1">
    <location>
        <begin position="13"/>
        <end position="302"/>
    </location>
</feature>
<evidence type="ECO:0000313" key="2">
    <source>
        <dbReference type="EMBL" id="CUO84083.1"/>
    </source>
</evidence>
<protein>
    <submittedName>
        <fullName evidence="2">AMSJ/WSAK related protein</fullName>
    </submittedName>
</protein>
<accession>A0A174IA71</accession>
<proteinExistence type="predicted"/>
<organism evidence="2 3">
    <name type="scientific">Clostridium disporicum</name>
    <dbReference type="NCBI Taxonomy" id="84024"/>
    <lineage>
        <taxon>Bacteria</taxon>
        <taxon>Bacillati</taxon>
        <taxon>Bacillota</taxon>
        <taxon>Clostridia</taxon>
        <taxon>Eubacteriales</taxon>
        <taxon>Clostridiaceae</taxon>
        <taxon>Clostridium</taxon>
    </lineage>
</organism>
<dbReference type="InterPro" id="IPR007345">
    <property type="entry name" value="Polysacch_pyruvyl_Trfase"/>
</dbReference>
<dbReference type="PANTHER" id="PTHR36836">
    <property type="entry name" value="COLANIC ACID BIOSYNTHESIS PROTEIN WCAK"/>
    <property type="match status" value="1"/>
</dbReference>
<dbReference type="EMBL" id="CYZV01000064">
    <property type="protein sequence ID" value="CUO84083.1"/>
    <property type="molecule type" value="Genomic_DNA"/>
</dbReference>
<dbReference type="OrthoDB" id="3188137at2"/>
<dbReference type="RefSeq" id="WP_055277930.1">
    <property type="nucleotide sequence ID" value="NZ_CYZV01000064.1"/>
</dbReference>
<dbReference type="Pfam" id="PF04230">
    <property type="entry name" value="PS_pyruv_trans"/>
    <property type="match status" value="1"/>
</dbReference>
<dbReference type="Proteomes" id="UP000095558">
    <property type="component" value="Unassembled WGS sequence"/>
</dbReference>
<evidence type="ECO:0000259" key="1">
    <source>
        <dbReference type="Pfam" id="PF04230"/>
    </source>
</evidence>
<reference evidence="2 3" key="1">
    <citation type="submission" date="2015-09" db="EMBL/GenBank/DDBJ databases">
        <authorList>
            <consortium name="Pathogen Informatics"/>
        </authorList>
    </citation>
    <scope>NUCLEOTIDE SEQUENCE [LARGE SCALE GENOMIC DNA]</scope>
    <source>
        <strain evidence="2 3">2789STDY5834855</strain>
    </source>
</reference>